<dbReference type="InterPro" id="IPR001138">
    <property type="entry name" value="Zn2Cys6_DnaBD"/>
</dbReference>
<dbReference type="Proteomes" id="UP000234474">
    <property type="component" value="Unassembled WGS sequence"/>
</dbReference>
<sequence>MPVDQNRAPRNCVSCKERKARCDRRRPCVNCTKANQEFIFPTTGRILRQPQRMRRETPASSGRQVDLMDCIHRLENVVSRLHARTDTSQSKQHENLAGSEEGLRRANDSSEIGVLVRQERGRLYVGDGFWADLQQENINAASHEDDAADSIYTPSLQSSHRTISASATSFLFSSRSMSTASTEDLRPLPSQTLFTWQTFVENVDPFIRVLHVPTICKMIPDSRGNFDVLPSSMEPLMFSIAFAAVKSLSSEEVQIHFRSNKKDLVSRFRLGTENCLSRADFINTKELSVVQALLVYTLLIRLEESQRPFETEVRRRAWCYIRILDFATGDFQVPETSISDAISDTNLPLNLDDDDVQLNMSALPEARNGHTDMAICLLRSELDADTLHQLEQLSKFSQQEFAEFLAPSQPDKPIYLFTRTMAAVAVRRYELIVHHIRQPSLQHSNGRLETGTLFHLAVGILEYIHMLQHGPLTRCWAWQLDGFIQWQPLALVLSRLSVVEFNAMAERAWSVVTRILEACPESIREEPLWQPLLNVIQSVKKRRLQQLKNRSDNSVRRHYTPSDSTGALRNMKAEPSEGGGSALSWIRADDLPGAAQIATGTSPPTRHPSLEWRPQAWFLARINDPDAHVGGMDAISSVYQREEEHLPVEPEQSAPRSLPKSQDQNTGDESLQDINNPGWDEWNGMINMSEQSMLWDRWAF</sequence>
<dbReference type="GeneID" id="36536272"/>
<dbReference type="CDD" id="cd12148">
    <property type="entry name" value="fungal_TF_MHR"/>
    <property type="match status" value="1"/>
</dbReference>
<evidence type="ECO:0000256" key="5">
    <source>
        <dbReference type="ARBA" id="ARBA00023163"/>
    </source>
</evidence>
<dbReference type="SMART" id="SM00066">
    <property type="entry name" value="GAL4"/>
    <property type="match status" value="1"/>
</dbReference>
<evidence type="ECO:0000256" key="7">
    <source>
        <dbReference type="SAM" id="MobiDB-lite"/>
    </source>
</evidence>
<dbReference type="OMA" id="SSWSCFN"/>
<evidence type="ECO:0000313" key="9">
    <source>
        <dbReference type="EMBL" id="PKX93523.1"/>
    </source>
</evidence>
<dbReference type="GO" id="GO:0003677">
    <property type="term" value="F:DNA binding"/>
    <property type="evidence" value="ECO:0007669"/>
    <property type="project" value="UniProtKB-KW"/>
</dbReference>
<gene>
    <name evidence="9" type="ORF">P174DRAFT_450533</name>
</gene>
<feature type="region of interest" description="Disordered" evidence="7">
    <location>
        <begin position="547"/>
        <end position="581"/>
    </location>
</feature>
<evidence type="ECO:0000256" key="1">
    <source>
        <dbReference type="ARBA" id="ARBA00004123"/>
    </source>
</evidence>
<dbReference type="CDD" id="cd00067">
    <property type="entry name" value="GAL4"/>
    <property type="match status" value="1"/>
</dbReference>
<feature type="compositionally biased region" description="Polar residues" evidence="7">
    <location>
        <begin position="659"/>
        <end position="675"/>
    </location>
</feature>
<evidence type="ECO:0000256" key="3">
    <source>
        <dbReference type="ARBA" id="ARBA00023015"/>
    </source>
</evidence>
<keyword evidence="3" id="KW-0805">Transcription regulation</keyword>
<dbReference type="PROSITE" id="PS50048">
    <property type="entry name" value="ZN2_CY6_FUNGAL_2"/>
    <property type="match status" value="1"/>
</dbReference>
<dbReference type="EMBL" id="MSZS01000004">
    <property type="protein sequence ID" value="PKX93523.1"/>
    <property type="molecule type" value="Genomic_DNA"/>
</dbReference>
<dbReference type="AlphaFoldDB" id="A0A2I1C7C9"/>
<evidence type="ECO:0000313" key="10">
    <source>
        <dbReference type="Proteomes" id="UP000234474"/>
    </source>
</evidence>
<evidence type="ECO:0000256" key="6">
    <source>
        <dbReference type="ARBA" id="ARBA00023242"/>
    </source>
</evidence>
<keyword evidence="2" id="KW-0479">Metal-binding</keyword>
<feature type="region of interest" description="Disordered" evidence="7">
    <location>
        <begin position="82"/>
        <end position="104"/>
    </location>
</feature>
<keyword evidence="4" id="KW-0238">DNA-binding</keyword>
<comment type="caution">
    <text evidence="9">The sequence shown here is derived from an EMBL/GenBank/DDBJ whole genome shotgun (WGS) entry which is preliminary data.</text>
</comment>
<dbReference type="InterPro" id="IPR050613">
    <property type="entry name" value="Sec_Metabolite_Reg"/>
</dbReference>
<dbReference type="InterPro" id="IPR036864">
    <property type="entry name" value="Zn2-C6_fun-type_DNA-bd_sf"/>
</dbReference>
<dbReference type="VEuPathDB" id="FungiDB:P174DRAFT_450533"/>
<dbReference type="PANTHER" id="PTHR31001:SF50">
    <property type="entry name" value="ZN(II)2CYS6 TRANSCRIPTION FACTOR (EUROFUNG)"/>
    <property type="match status" value="1"/>
</dbReference>
<dbReference type="GO" id="GO:0005634">
    <property type="term" value="C:nucleus"/>
    <property type="evidence" value="ECO:0007669"/>
    <property type="project" value="UniProtKB-SubCell"/>
</dbReference>
<feature type="domain" description="Zn(2)-C6 fungal-type" evidence="8">
    <location>
        <begin position="11"/>
        <end position="40"/>
    </location>
</feature>
<feature type="region of interest" description="Disordered" evidence="7">
    <location>
        <begin position="641"/>
        <end position="676"/>
    </location>
</feature>
<keyword evidence="6" id="KW-0539">Nucleus</keyword>
<protein>
    <recommendedName>
        <fullName evidence="8">Zn(2)-C6 fungal-type domain-containing protein</fullName>
    </recommendedName>
</protein>
<dbReference type="OrthoDB" id="435881at2759"/>
<reference evidence="10" key="1">
    <citation type="journal article" date="2018" name="Proc. Natl. Acad. Sci. U.S.A.">
        <title>Linking secondary metabolites to gene clusters through genome sequencing of six diverse Aspergillus species.</title>
        <authorList>
            <person name="Kaerboelling I."/>
            <person name="Vesth T.C."/>
            <person name="Frisvad J.C."/>
            <person name="Nybo J.L."/>
            <person name="Theobald S."/>
            <person name="Kuo A."/>
            <person name="Bowyer P."/>
            <person name="Matsuda Y."/>
            <person name="Mondo S."/>
            <person name="Lyhne E.K."/>
            <person name="Kogle M.E."/>
            <person name="Clum A."/>
            <person name="Lipzen A."/>
            <person name="Salamov A."/>
            <person name="Ngan C.Y."/>
            <person name="Daum C."/>
            <person name="Chiniquy J."/>
            <person name="Barry K."/>
            <person name="LaButti K."/>
            <person name="Haridas S."/>
            <person name="Simmons B.A."/>
            <person name="Magnuson J.K."/>
            <person name="Mortensen U.H."/>
            <person name="Larsen T.O."/>
            <person name="Grigoriev I.V."/>
            <person name="Baker S.E."/>
            <person name="Andersen M.R."/>
        </authorList>
    </citation>
    <scope>NUCLEOTIDE SEQUENCE [LARGE SCALE GENOMIC DNA]</scope>
    <source>
        <strain evidence="10">IBT 16806</strain>
    </source>
</reference>
<evidence type="ECO:0000256" key="2">
    <source>
        <dbReference type="ARBA" id="ARBA00022723"/>
    </source>
</evidence>
<keyword evidence="10" id="KW-1185">Reference proteome</keyword>
<comment type="subcellular location">
    <subcellularLocation>
        <location evidence="1">Nucleus</location>
    </subcellularLocation>
</comment>
<dbReference type="SUPFAM" id="SSF57701">
    <property type="entry name" value="Zn2/Cys6 DNA-binding domain"/>
    <property type="match status" value="1"/>
</dbReference>
<dbReference type="RefSeq" id="XP_024682118.1">
    <property type="nucleotide sequence ID" value="XM_024828946.1"/>
</dbReference>
<proteinExistence type="predicted"/>
<accession>A0A2I1C7C9</accession>
<keyword evidence="5" id="KW-0804">Transcription</keyword>
<dbReference type="GO" id="GO:0008270">
    <property type="term" value="F:zinc ion binding"/>
    <property type="evidence" value="ECO:0007669"/>
    <property type="project" value="InterPro"/>
</dbReference>
<evidence type="ECO:0000256" key="4">
    <source>
        <dbReference type="ARBA" id="ARBA00023125"/>
    </source>
</evidence>
<organism evidence="9 10">
    <name type="scientific">Aspergillus novofumigatus (strain IBT 16806)</name>
    <dbReference type="NCBI Taxonomy" id="1392255"/>
    <lineage>
        <taxon>Eukaryota</taxon>
        <taxon>Fungi</taxon>
        <taxon>Dikarya</taxon>
        <taxon>Ascomycota</taxon>
        <taxon>Pezizomycotina</taxon>
        <taxon>Eurotiomycetes</taxon>
        <taxon>Eurotiomycetidae</taxon>
        <taxon>Eurotiales</taxon>
        <taxon>Aspergillaceae</taxon>
        <taxon>Aspergillus</taxon>
        <taxon>Aspergillus subgen. Fumigati</taxon>
    </lineage>
</organism>
<evidence type="ECO:0000259" key="8">
    <source>
        <dbReference type="PROSITE" id="PS50048"/>
    </source>
</evidence>
<name>A0A2I1C7C9_ASPN1</name>
<dbReference type="GO" id="GO:0000981">
    <property type="term" value="F:DNA-binding transcription factor activity, RNA polymerase II-specific"/>
    <property type="evidence" value="ECO:0007669"/>
    <property type="project" value="InterPro"/>
</dbReference>
<dbReference type="Gene3D" id="4.10.240.10">
    <property type="entry name" value="Zn(2)-C6 fungal-type DNA-binding domain"/>
    <property type="match status" value="1"/>
</dbReference>
<dbReference type="PANTHER" id="PTHR31001">
    <property type="entry name" value="UNCHARACTERIZED TRANSCRIPTIONAL REGULATORY PROTEIN"/>
    <property type="match status" value="1"/>
</dbReference>
<dbReference type="STRING" id="1392255.A0A2I1C7C9"/>